<accession>A0A0A8ZD02</accession>
<name>A0A0A8ZD02_ARUDO</name>
<organism evidence="1">
    <name type="scientific">Arundo donax</name>
    <name type="common">Giant reed</name>
    <name type="synonym">Donax arundinaceus</name>
    <dbReference type="NCBI Taxonomy" id="35708"/>
    <lineage>
        <taxon>Eukaryota</taxon>
        <taxon>Viridiplantae</taxon>
        <taxon>Streptophyta</taxon>
        <taxon>Embryophyta</taxon>
        <taxon>Tracheophyta</taxon>
        <taxon>Spermatophyta</taxon>
        <taxon>Magnoliopsida</taxon>
        <taxon>Liliopsida</taxon>
        <taxon>Poales</taxon>
        <taxon>Poaceae</taxon>
        <taxon>PACMAD clade</taxon>
        <taxon>Arundinoideae</taxon>
        <taxon>Arundineae</taxon>
        <taxon>Arundo</taxon>
    </lineage>
</organism>
<dbReference type="AlphaFoldDB" id="A0A0A8ZD02"/>
<evidence type="ECO:0000313" key="1">
    <source>
        <dbReference type="EMBL" id="JAD35553.1"/>
    </source>
</evidence>
<protein>
    <submittedName>
        <fullName evidence="1">Uncharacterized protein</fullName>
    </submittedName>
</protein>
<dbReference type="EMBL" id="GBRH01262342">
    <property type="protein sequence ID" value="JAD35553.1"/>
    <property type="molecule type" value="Transcribed_RNA"/>
</dbReference>
<sequence length="39" mass="4446">MIVIRGEAISLQCFFTKFQKASLQTAKFACFLKTPSFIM</sequence>
<reference evidence="1" key="1">
    <citation type="submission" date="2014-09" db="EMBL/GenBank/DDBJ databases">
        <authorList>
            <person name="Magalhaes I.L.F."/>
            <person name="Oliveira U."/>
            <person name="Santos F.R."/>
            <person name="Vidigal T.H.D.A."/>
            <person name="Brescovit A.D."/>
            <person name="Santos A.J."/>
        </authorList>
    </citation>
    <scope>NUCLEOTIDE SEQUENCE</scope>
    <source>
        <tissue evidence="1">Shoot tissue taken approximately 20 cm above the soil surface</tissue>
    </source>
</reference>
<reference evidence="1" key="2">
    <citation type="journal article" date="2015" name="Data Brief">
        <title>Shoot transcriptome of the giant reed, Arundo donax.</title>
        <authorList>
            <person name="Barrero R.A."/>
            <person name="Guerrero F.D."/>
            <person name="Moolhuijzen P."/>
            <person name="Goolsby J.A."/>
            <person name="Tidwell J."/>
            <person name="Bellgard S.E."/>
            <person name="Bellgard M.I."/>
        </authorList>
    </citation>
    <scope>NUCLEOTIDE SEQUENCE</scope>
    <source>
        <tissue evidence="1">Shoot tissue taken approximately 20 cm above the soil surface</tissue>
    </source>
</reference>
<proteinExistence type="predicted"/>